<accession>A0A329YAL9</accession>
<dbReference type="GO" id="GO:0080120">
    <property type="term" value="P:CAAX-box protein maturation"/>
    <property type="evidence" value="ECO:0007669"/>
    <property type="project" value="UniProtKB-ARBA"/>
</dbReference>
<evidence type="ECO:0000256" key="1">
    <source>
        <dbReference type="SAM" id="Phobius"/>
    </source>
</evidence>
<comment type="caution">
    <text evidence="3">The sequence shown here is derived from an EMBL/GenBank/DDBJ whole genome shotgun (WGS) entry which is preliminary data.</text>
</comment>
<dbReference type="InterPro" id="IPR003675">
    <property type="entry name" value="Rce1/LyrA-like_dom"/>
</dbReference>
<gene>
    <name evidence="3" type="ORF">DQ393_32530</name>
</gene>
<feature type="transmembrane region" description="Helical" evidence="1">
    <location>
        <begin position="186"/>
        <end position="209"/>
    </location>
</feature>
<feature type="domain" description="CAAX prenyl protease 2/Lysostaphin resistance protein A-like" evidence="2">
    <location>
        <begin position="125"/>
        <end position="216"/>
    </location>
</feature>
<evidence type="ECO:0000313" key="3">
    <source>
        <dbReference type="EMBL" id="RAX37520.1"/>
    </source>
</evidence>
<feature type="transmembrane region" description="Helical" evidence="1">
    <location>
        <begin position="118"/>
        <end position="141"/>
    </location>
</feature>
<dbReference type="Proteomes" id="UP000251205">
    <property type="component" value="Unassembled WGS sequence"/>
</dbReference>
<dbReference type="RefSeq" id="WP_112345785.1">
    <property type="nucleotide sequence ID" value="NZ_QMKK01000061.1"/>
</dbReference>
<feature type="transmembrane region" description="Helical" evidence="1">
    <location>
        <begin position="61"/>
        <end position="82"/>
    </location>
</feature>
<reference evidence="3 4" key="1">
    <citation type="submission" date="2018-06" db="EMBL/GenBank/DDBJ databases">
        <title>Whole Genome Sequence of an efficient microsymbiont, Rhizobium tropici.</title>
        <authorList>
            <person name="Srinivasan R."/>
            <person name="Singh H.V."/>
            <person name="Srivastava R."/>
            <person name="Kumari B."/>
            <person name="Radhakrishna A."/>
        </authorList>
    </citation>
    <scope>NUCLEOTIDE SEQUENCE [LARGE SCALE GENOMIC DNA]</scope>
    <source>
        <strain evidence="3 4">IGFRI Rhizo-19</strain>
    </source>
</reference>
<feature type="transmembrane region" description="Helical" evidence="1">
    <location>
        <begin position="94"/>
        <end position="112"/>
    </location>
</feature>
<name>A0A329YAL9_RHITR</name>
<keyword evidence="1" id="KW-1133">Transmembrane helix</keyword>
<dbReference type="Pfam" id="PF02517">
    <property type="entry name" value="Rce1-like"/>
    <property type="match status" value="1"/>
</dbReference>
<organism evidence="3 4">
    <name type="scientific">Rhizobium tropici</name>
    <dbReference type="NCBI Taxonomy" id="398"/>
    <lineage>
        <taxon>Bacteria</taxon>
        <taxon>Pseudomonadati</taxon>
        <taxon>Pseudomonadota</taxon>
        <taxon>Alphaproteobacteria</taxon>
        <taxon>Hyphomicrobiales</taxon>
        <taxon>Rhizobiaceae</taxon>
        <taxon>Rhizobium/Agrobacterium group</taxon>
        <taxon>Rhizobium</taxon>
    </lineage>
</organism>
<evidence type="ECO:0000313" key="4">
    <source>
        <dbReference type="Proteomes" id="UP000251205"/>
    </source>
</evidence>
<dbReference type="OrthoDB" id="9782250at2"/>
<feature type="transmembrane region" description="Helical" evidence="1">
    <location>
        <begin position="162"/>
        <end position="180"/>
    </location>
</feature>
<proteinExistence type="predicted"/>
<sequence>MAQFWKRFLVGVTTICRMIFLVCAGDIGIIISAVFVAFLITNIAGVVLSASDVTGMARTEIAIVVPILTIDIVLLGSILLRIREVAQPDREHRSRLYAFVTGLVLLLLKSAWQGLDQASYSFSATSVLFILTTCIIAPICEELFFRGYLWLKLRNHHYNDKLIVFCTTVLYIIPHVPNSLSAFLDYALIGFFLGIIRYFSGGILLSCAFHMAMNFIVISGI</sequence>
<dbReference type="GO" id="GO:0004175">
    <property type="term" value="F:endopeptidase activity"/>
    <property type="evidence" value="ECO:0007669"/>
    <property type="project" value="UniProtKB-ARBA"/>
</dbReference>
<dbReference type="AlphaFoldDB" id="A0A329YAL9"/>
<feature type="transmembrane region" description="Helical" evidence="1">
    <location>
        <begin position="20"/>
        <end position="41"/>
    </location>
</feature>
<keyword evidence="1" id="KW-0472">Membrane</keyword>
<dbReference type="EMBL" id="QMKK01000061">
    <property type="protein sequence ID" value="RAX37520.1"/>
    <property type="molecule type" value="Genomic_DNA"/>
</dbReference>
<evidence type="ECO:0000259" key="2">
    <source>
        <dbReference type="Pfam" id="PF02517"/>
    </source>
</evidence>
<keyword evidence="1" id="KW-0812">Transmembrane</keyword>
<protein>
    <recommendedName>
        <fullName evidence="2">CAAX prenyl protease 2/Lysostaphin resistance protein A-like domain-containing protein</fullName>
    </recommendedName>
</protein>